<name>A0A4D5RBC9_IXOSC</name>
<evidence type="ECO:0000256" key="1">
    <source>
        <dbReference type="SAM" id="SignalP"/>
    </source>
</evidence>
<reference evidence="2" key="1">
    <citation type="submission" date="2019-04" db="EMBL/GenBank/DDBJ databases">
        <title>An insight into the mialome of Ixodes scapularis.</title>
        <authorList>
            <person name="Ribeiro J.M."/>
            <person name="Mather T.N."/>
            <person name="Karim S."/>
        </authorList>
    </citation>
    <scope>NUCLEOTIDE SEQUENCE</scope>
</reference>
<keyword evidence="1" id="KW-0732">Signal</keyword>
<organism evidence="2">
    <name type="scientific">Ixodes scapularis</name>
    <name type="common">Black-legged tick</name>
    <name type="synonym">Deer tick</name>
    <dbReference type="NCBI Taxonomy" id="6945"/>
    <lineage>
        <taxon>Eukaryota</taxon>
        <taxon>Metazoa</taxon>
        <taxon>Ecdysozoa</taxon>
        <taxon>Arthropoda</taxon>
        <taxon>Chelicerata</taxon>
        <taxon>Arachnida</taxon>
        <taxon>Acari</taxon>
        <taxon>Parasitiformes</taxon>
        <taxon>Ixodida</taxon>
        <taxon>Ixodoidea</taxon>
        <taxon>Ixodidae</taxon>
        <taxon>Ixodinae</taxon>
        <taxon>Ixodes</taxon>
    </lineage>
</organism>
<sequence>MNHLLPALNKLLSVLLVALSRGGRGIHHSAHLLKLLLAAKHYPYLEARGESLEAMCGAVRVGDNCKTFFCEEQERLGGAREAVISVFRIFATKSSGYPALFSLSVCRSTLCAERWGHDLVPEDFRSDFTRPRLTALEWALVRGRTGFCVRCLNSQHMPSERIFRRRYKY</sequence>
<protein>
    <submittedName>
        <fullName evidence="2">Putative secreted protein</fullName>
    </submittedName>
</protein>
<accession>A0A4D5RBC9</accession>
<dbReference type="EMBL" id="GHJT01000203">
    <property type="protein sequence ID" value="MOY34174.1"/>
    <property type="molecule type" value="Transcribed_RNA"/>
</dbReference>
<feature type="chain" id="PRO_5020025564" evidence="1">
    <location>
        <begin position="26"/>
        <end position="169"/>
    </location>
</feature>
<feature type="signal peptide" evidence="1">
    <location>
        <begin position="1"/>
        <end position="25"/>
    </location>
</feature>
<proteinExistence type="predicted"/>
<dbReference type="AlphaFoldDB" id="A0A4D5RBC9"/>
<evidence type="ECO:0000313" key="2">
    <source>
        <dbReference type="EMBL" id="MOY34174.1"/>
    </source>
</evidence>